<dbReference type="AlphaFoldDB" id="A0A2K8P8N1"/>
<dbReference type="EMBL" id="CP024985">
    <property type="protein sequence ID" value="ATZ23099.1"/>
    <property type="molecule type" value="Genomic_DNA"/>
</dbReference>
<feature type="compositionally biased region" description="Basic and acidic residues" evidence="1">
    <location>
        <begin position="291"/>
        <end position="306"/>
    </location>
</feature>
<evidence type="ECO:0000313" key="4">
    <source>
        <dbReference type="Proteomes" id="UP000231791"/>
    </source>
</evidence>
<evidence type="ECO:0000256" key="1">
    <source>
        <dbReference type="SAM" id="MobiDB-lite"/>
    </source>
</evidence>
<feature type="region of interest" description="Disordered" evidence="1">
    <location>
        <begin position="291"/>
        <end position="316"/>
    </location>
</feature>
<dbReference type="Proteomes" id="UP000231791">
    <property type="component" value="Chromosome"/>
</dbReference>
<dbReference type="Pfam" id="PF06054">
    <property type="entry name" value="CoiA_nuc"/>
    <property type="match status" value="1"/>
</dbReference>
<evidence type="ECO:0000259" key="2">
    <source>
        <dbReference type="Pfam" id="PF06054"/>
    </source>
</evidence>
<dbReference type="InterPro" id="IPR010330">
    <property type="entry name" value="CoiA_nuc"/>
</dbReference>
<dbReference type="KEGG" id="slx:SLAV_05970"/>
<protein>
    <submittedName>
        <fullName evidence="3">Competence protein CoiA-like family protein</fullName>
    </submittedName>
</protein>
<name>A0A2K8P8N1_STRLA</name>
<gene>
    <name evidence="3" type="ORF">SLAV_05970</name>
</gene>
<sequence>MLAAIWEGWSVQDDLLVVGFDLETGREVHVAEQPPEYWRQRGYGGTRQLVCFYCFHGFEAPAGTRVPLLTRGRLGGKVRTHFAHPSGQAPEGGHHPETVWHITTKHTLARWARSRPGVTAVRLEQWTPDQDRRADVAVRLEDGTRLALEAQRMLMTDEAWRARHRDYQRQGIVDVWFWPPRVHFPHIVLSEGLPVWFYVPSKGMAWTAFGRAHQKVHRWWEVKNPAVFGLHHPPCPLDDLERQAVPLGELNLDQQGAVLPRNLRQKLSDSQREAREEAAVRRESAARYARQLREAQQRRDEADRHPKPLPAPRLPHGALRCTVCQRPLAPELAAAGRHLLC</sequence>
<evidence type="ECO:0000313" key="3">
    <source>
        <dbReference type="EMBL" id="ATZ23099.1"/>
    </source>
</evidence>
<accession>A0A2K8P8N1</accession>
<organism evidence="3 4">
    <name type="scientific">Streptomyces lavendulae subsp. lavendulae</name>
    <dbReference type="NCBI Taxonomy" id="58340"/>
    <lineage>
        <taxon>Bacteria</taxon>
        <taxon>Bacillati</taxon>
        <taxon>Actinomycetota</taxon>
        <taxon>Actinomycetes</taxon>
        <taxon>Kitasatosporales</taxon>
        <taxon>Streptomycetaceae</taxon>
        <taxon>Streptomyces</taxon>
    </lineage>
</organism>
<reference evidence="3 4" key="1">
    <citation type="submission" date="2017-11" db="EMBL/GenBank/DDBJ databases">
        <title>Complete genome sequence of Streptomyces lavendulae subsp. lavendulae CCM 3239 (formerly 'Streptomyces aureofaciens CCM 3239'), the producer of the angucycline-type antibiotic auricin.</title>
        <authorList>
            <person name="Busche T."/>
            <person name="Novakova R."/>
            <person name="Al'Dilaimi A."/>
            <person name="Homerova D."/>
            <person name="Feckova L."/>
            <person name="Rezuchova B."/>
            <person name="Mingyar E."/>
            <person name="Csolleiova D."/>
            <person name="Bekeova C."/>
            <person name="Winkler A."/>
            <person name="Sevcikova B."/>
            <person name="Kalinowski J."/>
            <person name="Kormanec J."/>
            <person name="Ruckert C."/>
        </authorList>
    </citation>
    <scope>NUCLEOTIDE SEQUENCE [LARGE SCALE GENOMIC DNA]</scope>
    <source>
        <strain evidence="3 4">CCM 3239</strain>
    </source>
</reference>
<feature type="domain" description="Competence protein CoiA nuclease-like" evidence="2">
    <location>
        <begin position="97"/>
        <end position="177"/>
    </location>
</feature>
<proteinExistence type="predicted"/>
<keyword evidence="4" id="KW-1185">Reference proteome</keyword>